<comment type="caution">
    <text evidence="8">The sequence shown here is derived from an EMBL/GenBank/DDBJ whole genome shotgun (WGS) entry which is preliminary data.</text>
</comment>
<comment type="catalytic activity">
    <reaction evidence="6">
        <text>a sn-glycero-3-phosphodiester + H2O = an alcohol + sn-glycerol 3-phosphate + H(+)</text>
        <dbReference type="Rhea" id="RHEA:12969"/>
        <dbReference type="ChEBI" id="CHEBI:15377"/>
        <dbReference type="ChEBI" id="CHEBI:15378"/>
        <dbReference type="ChEBI" id="CHEBI:30879"/>
        <dbReference type="ChEBI" id="CHEBI:57597"/>
        <dbReference type="ChEBI" id="CHEBI:83408"/>
        <dbReference type="EC" id="3.1.4.46"/>
    </reaction>
</comment>
<dbReference type="Gramene" id="TVU00030">
    <property type="protein sequence ID" value="TVU00030"/>
    <property type="gene ID" value="EJB05_54523"/>
</dbReference>
<accession>A0A5J9SLZ2</accession>
<feature type="domain" description="GP-PDE" evidence="7">
    <location>
        <begin position="189"/>
        <end position="488"/>
    </location>
</feature>
<feature type="domain" description="GP-PDE" evidence="7">
    <location>
        <begin position="507"/>
        <end position="806"/>
    </location>
</feature>
<dbReference type="InterPro" id="IPR001602">
    <property type="entry name" value="UPF0047_YjbQ-like"/>
</dbReference>
<dbReference type="FunFam" id="2.60.120.460:FF:000002">
    <property type="entry name" value="Secondary thiamine-phosphate synthase enzyme"/>
    <property type="match status" value="1"/>
</dbReference>
<dbReference type="EMBL" id="RWGY01000639">
    <property type="protein sequence ID" value="TVU00030.1"/>
    <property type="molecule type" value="Genomic_DNA"/>
</dbReference>
<dbReference type="Pfam" id="PF01894">
    <property type="entry name" value="YjbQ"/>
    <property type="match status" value="1"/>
</dbReference>
<dbReference type="SUPFAM" id="SSF51695">
    <property type="entry name" value="PLC-like phosphodiesterases"/>
    <property type="match status" value="2"/>
</dbReference>
<dbReference type="CDD" id="cd08604">
    <property type="entry name" value="GDPD_SHV3_repeat_2"/>
    <property type="match status" value="1"/>
</dbReference>
<evidence type="ECO:0000256" key="1">
    <source>
        <dbReference type="ARBA" id="ARBA00012247"/>
    </source>
</evidence>
<proteinExistence type="predicted"/>
<dbReference type="Gene3D" id="3.20.20.190">
    <property type="entry name" value="Phosphatidylinositol (PI) phosphodiesterase"/>
    <property type="match status" value="2"/>
</dbReference>
<dbReference type="PANTHER" id="PTHR43620:SF44">
    <property type="entry name" value="GLYCEROPHOSPHODIESTER PHOSPHODIESTERASE GDPDL6-RELATED"/>
    <property type="match status" value="1"/>
</dbReference>
<dbReference type="SUPFAM" id="SSF111038">
    <property type="entry name" value="YjbQ-like"/>
    <property type="match status" value="1"/>
</dbReference>
<dbReference type="PANTHER" id="PTHR43620">
    <property type="entry name" value="GLYCEROPHOSPHORYL DIESTER PHOSPHODIESTERASE"/>
    <property type="match status" value="1"/>
</dbReference>
<protein>
    <recommendedName>
        <fullName evidence="1">glycerophosphodiester phosphodiesterase</fullName>
        <ecNumber evidence="1">3.1.4.46</ecNumber>
    </recommendedName>
</protein>
<dbReference type="FunFam" id="3.20.20.190:FF:000013">
    <property type="entry name" value="Glycerophosphodiester phosphodiesterase GDPDL3"/>
    <property type="match status" value="1"/>
</dbReference>
<dbReference type="GO" id="GO:0006071">
    <property type="term" value="P:glycerol metabolic process"/>
    <property type="evidence" value="ECO:0007669"/>
    <property type="project" value="UniProtKB-KW"/>
</dbReference>
<dbReference type="GO" id="GO:0008889">
    <property type="term" value="F:glycerophosphodiester phosphodiesterase activity"/>
    <property type="evidence" value="ECO:0007669"/>
    <property type="project" value="UniProtKB-EC"/>
</dbReference>
<dbReference type="Proteomes" id="UP000324897">
    <property type="component" value="Unassembled WGS sequence"/>
</dbReference>
<keyword evidence="4" id="KW-0378">Hydrolase</keyword>
<dbReference type="GO" id="GO:0006629">
    <property type="term" value="P:lipid metabolic process"/>
    <property type="evidence" value="ECO:0007669"/>
    <property type="project" value="InterPro"/>
</dbReference>
<reference evidence="8 9" key="1">
    <citation type="journal article" date="2019" name="Sci. Rep.">
        <title>A high-quality genome of Eragrostis curvula grass provides insights into Poaceae evolution and supports new strategies to enhance forage quality.</title>
        <authorList>
            <person name="Carballo J."/>
            <person name="Santos B.A.C.M."/>
            <person name="Zappacosta D."/>
            <person name="Garbus I."/>
            <person name="Selva J.P."/>
            <person name="Gallo C.A."/>
            <person name="Diaz A."/>
            <person name="Albertini E."/>
            <person name="Caccamo M."/>
            <person name="Echenique V."/>
        </authorList>
    </citation>
    <scope>NUCLEOTIDE SEQUENCE [LARGE SCALE GENOMIC DNA]</scope>
    <source>
        <strain evidence="9">cv. Victoria</strain>
        <tissue evidence="8">Leaf</tissue>
    </source>
</reference>
<dbReference type="OrthoDB" id="1058301at2759"/>
<gene>
    <name evidence="8" type="ORF">EJB05_54523</name>
</gene>
<dbReference type="InterPro" id="IPR017946">
    <property type="entry name" value="PLC-like_Pdiesterase_TIM-brl"/>
</dbReference>
<organism evidence="8 9">
    <name type="scientific">Eragrostis curvula</name>
    <name type="common">weeping love grass</name>
    <dbReference type="NCBI Taxonomy" id="38414"/>
    <lineage>
        <taxon>Eukaryota</taxon>
        <taxon>Viridiplantae</taxon>
        <taxon>Streptophyta</taxon>
        <taxon>Embryophyta</taxon>
        <taxon>Tracheophyta</taxon>
        <taxon>Spermatophyta</taxon>
        <taxon>Magnoliopsida</taxon>
        <taxon>Liliopsida</taxon>
        <taxon>Poales</taxon>
        <taxon>Poaceae</taxon>
        <taxon>PACMAD clade</taxon>
        <taxon>Chloridoideae</taxon>
        <taxon>Eragrostideae</taxon>
        <taxon>Eragrostidinae</taxon>
        <taxon>Eragrostis</taxon>
    </lineage>
</organism>
<dbReference type="CDD" id="cd08603">
    <property type="entry name" value="GDPD_SHV3_repeat_1"/>
    <property type="match status" value="1"/>
</dbReference>
<evidence type="ECO:0000256" key="4">
    <source>
        <dbReference type="ARBA" id="ARBA00022801"/>
    </source>
</evidence>
<evidence type="ECO:0000256" key="2">
    <source>
        <dbReference type="ARBA" id="ARBA00022729"/>
    </source>
</evidence>
<dbReference type="Pfam" id="PF03009">
    <property type="entry name" value="GDPD"/>
    <property type="match status" value="1"/>
</dbReference>
<keyword evidence="5" id="KW-0325">Glycoprotein</keyword>
<evidence type="ECO:0000256" key="3">
    <source>
        <dbReference type="ARBA" id="ARBA00022798"/>
    </source>
</evidence>
<dbReference type="AlphaFoldDB" id="A0A5J9SLZ2"/>
<evidence type="ECO:0000313" key="8">
    <source>
        <dbReference type="EMBL" id="TVU00030.1"/>
    </source>
</evidence>
<dbReference type="InterPro" id="IPR035917">
    <property type="entry name" value="YjbQ-like_sf"/>
</dbReference>
<keyword evidence="9" id="KW-1185">Reference proteome</keyword>
<dbReference type="NCBIfam" id="TIGR00149">
    <property type="entry name" value="TIGR00149_YjbQ"/>
    <property type="match status" value="1"/>
</dbReference>
<dbReference type="Gene3D" id="2.60.120.460">
    <property type="entry name" value="YjbQ-like"/>
    <property type="match status" value="1"/>
</dbReference>
<evidence type="ECO:0000256" key="5">
    <source>
        <dbReference type="ARBA" id="ARBA00023180"/>
    </source>
</evidence>
<dbReference type="PROSITE" id="PS51704">
    <property type="entry name" value="GP_PDE"/>
    <property type="match status" value="2"/>
</dbReference>
<name>A0A5J9SLZ2_9POAL</name>
<sequence>MAAKWAQKTVVIPAQRRGCHLITPKILREIESDLAGFKCGLAHFFLQHTSASLTINENYDSDVQADTETFLNRIVPEGHNAPWKHTMEGPDDMPAHIKSSMFGCALTIPITDGRLNMGTWQGIWLCEHRDHATPRKIVVTLNGVIKAAVTTSDLVKTIKAEAIFVSDVTGAAVNAPPLPKWQTLSGRPPLVIAHGGFSGLFPDSSQFAYQFALSTSLPDVALYCDLQFSSDGMGFCKSELTLDNSTIIKEVFPKMEKTYKVNGEDVRGWFSLDFTTDQLVQNVTLIQNIFSRPSTFDGSLGMYMVDDVVELRPPHIWLNVEYNSFFLEHKISTEDYLKALPKEFSFSFISSPEIGFLKSAGGLFKQSKTKLIFRFLDEKAVEPSTKKTYGELVKDLKSIKEFAIGILVPKTYIWPLNKDQYLAPSTSLVKDAHALGLEVYASGFANDAAISYNYSYDPSAEYLQFIENPDFSVDGLLTDFPPTASGAVACLAHSKGNPLPPPERPRPLIISHNGASGVFPGSTDLAYQQAMKDGADIIDCTVQMSKDGTAFCMPSADLGSCTTAGSAFISKGSTVHQIQNKSGIFSFDLSWSEIQTLKPDLVGPFAQLGLKRNPAAKNAGKFMTLPGFLDMAKASNVSGILIDIEHAAYLATRGLGMVDAVTGALTKAGYDKETKQRLLIQSDDSSVLSAFKKSFPASKRVLSIHTDISDVAKPSVDDIKGFADGVKIRRSSVAQITGSFTTHFTNVVDTLHAANLTVFIGVLKNEFMNLGFDYFADPMVEIATYSDAVMADGLVTEFPATAAAYFRSPCSDMSLNLSYSILPAQPGALVNIAVPGALPPAGAPAPLLEPADVLDPPLPPVLAVSTAAAPAPTGAADNTTSAASTNAGSSLLAAGIVALLSLSFLQ</sequence>
<dbReference type="InterPro" id="IPR030395">
    <property type="entry name" value="GP_PDE_dom"/>
</dbReference>
<keyword evidence="3" id="KW-0319">Glycerol metabolism</keyword>
<dbReference type="EC" id="3.1.4.46" evidence="1"/>
<dbReference type="FunFam" id="3.20.20.190:FF:000011">
    <property type="entry name" value="Glycerophosphodiester phosphodiesterase GDPDL3"/>
    <property type="match status" value="1"/>
</dbReference>
<evidence type="ECO:0000256" key="6">
    <source>
        <dbReference type="ARBA" id="ARBA00047512"/>
    </source>
</evidence>
<evidence type="ECO:0000259" key="7">
    <source>
        <dbReference type="PROSITE" id="PS51704"/>
    </source>
</evidence>
<keyword evidence="2" id="KW-0732">Signal</keyword>
<evidence type="ECO:0000313" key="9">
    <source>
        <dbReference type="Proteomes" id="UP000324897"/>
    </source>
</evidence>